<dbReference type="InterPro" id="IPR011006">
    <property type="entry name" value="CheY-like_superfamily"/>
</dbReference>
<dbReference type="EMBL" id="CP084930">
    <property type="protein sequence ID" value="USI72020.1"/>
    <property type="molecule type" value="Genomic_DNA"/>
</dbReference>
<dbReference type="PANTHER" id="PTHR44591:SF3">
    <property type="entry name" value="RESPONSE REGULATORY DOMAIN-CONTAINING PROTEIN"/>
    <property type="match status" value="1"/>
</dbReference>
<sequence>MPDMHSGMTVLVVEDEPLVRMISADALEEHGFTVIEAATADEAIQLLKTCPDVRFVFSDIRMPGSMDGMDLAHFINSTWPRIGILLTSGDTPVSPEALPDDSRFVPKPYRIEAMLAELDKVIQAKRAHGKGPG</sequence>
<gene>
    <name evidence="4" type="ORF">LHA26_11955</name>
</gene>
<dbReference type="Pfam" id="PF00072">
    <property type="entry name" value="Response_reg"/>
    <property type="match status" value="1"/>
</dbReference>
<dbReference type="RefSeq" id="WP_252165829.1">
    <property type="nucleotide sequence ID" value="NZ_CP084930.1"/>
</dbReference>
<dbReference type="InterPro" id="IPR001789">
    <property type="entry name" value="Sig_transdc_resp-reg_receiver"/>
</dbReference>
<reference evidence="4" key="1">
    <citation type="journal article" date="2022" name="Toxins">
        <title>Genomic Analysis of Sphingopyxis sp. USTB-05 for Biodegrading Cyanobacterial Hepatotoxins.</title>
        <authorList>
            <person name="Liu C."/>
            <person name="Xu Q."/>
            <person name="Zhao Z."/>
            <person name="Zhang H."/>
            <person name="Liu X."/>
            <person name="Yin C."/>
            <person name="Liu Y."/>
            <person name="Yan H."/>
        </authorList>
    </citation>
    <scope>NUCLEOTIDE SEQUENCE</scope>
    <source>
        <strain evidence="4">NBD5</strain>
    </source>
</reference>
<dbReference type="PROSITE" id="PS50110">
    <property type="entry name" value="RESPONSE_REGULATORY"/>
    <property type="match status" value="1"/>
</dbReference>
<evidence type="ECO:0000313" key="5">
    <source>
        <dbReference type="Proteomes" id="UP001056937"/>
    </source>
</evidence>
<feature type="modified residue" description="4-aspartylphosphate" evidence="2">
    <location>
        <position position="59"/>
    </location>
</feature>
<name>A0ABY4X587_9SPHN</name>
<evidence type="ECO:0000313" key="4">
    <source>
        <dbReference type="EMBL" id="USI72020.1"/>
    </source>
</evidence>
<dbReference type="SUPFAM" id="SSF52172">
    <property type="entry name" value="CheY-like"/>
    <property type="match status" value="1"/>
</dbReference>
<evidence type="ECO:0000256" key="1">
    <source>
        <dbReference type="ARBA" id="ARBA00022553"/>
    </source>
</evidence>
<dbReference type="Gene3D" id="3.40.50.2300">
    <property type="match status" value="1"/>
</dbReference>
<keyword evidence="1 2" id="KW-0597">Phosphoprotein</keyword>
<proteinExistence type="predicted"/>
<keyword evidence="5" id="KW-1185">Reference proteome</keyword>
<dbReference type="PANTHER" id="PTHR44591">
    <property type="entry name" value="STRESS RESPONSE REGULATOR PROTEIN 1"/>
    <property type="match status" value="1"/>
</dbReference>
<accession>A0ABY4X587</accession>
<dbReference type="Proteomes" id="UP001056937">
    <property type="component" value="Chromosome 1"/>
</dbReference>
<dbReference type="SMART" id="SM00448">
    <property type="entry name" value="REC"/>
    <property type="match status" value="1"/>
</dbReference>
<feature type="domain" description="Response regulatory" evidence="3">
    <location>
        <begin position="9"/>
        <end position="122"/>
    </location>
</feature>
<organism evidence="4 5">
    <name type="scientific">Sphingomonas morindae</name>
    <dbReference type="NCBI Taxonomy" id="1541170"/>
    <lineage>
        <taxon>Bacteria</taxon>
        <taxon>Pseudomonadati</taxon>
        <taxon>Pseudomonadota</taxon>
        <taxon>Alphaproteobacteria</taxon>
        <taxon>Sphingomonadales</taxon>
        <taxon>Sphingomonadaceae</taxon>
        <taxon>Sphingomonas</taxon>
    </lineage>
</organism>
<evidence type="ECO:0000259" key="3">
    <source>
        <dbReference type="PROSITE" id="PS50110"/>
    </source>
</evidence>
<dbReference type="InterPro" id="IPR050595">
    <property type="entry name" value="Bact_response_regulator"/>
</dbReference>
<evidence type="ECO:0000256" key="2">
    <source>
        <dbReference type="PROSITE-ProRule" id="PRU00169"/>
    </source>
</evidence>
<protein>
    <submittedName>
        <fullName evidence="4">Response regulator</fullName>
    </submittedName>
</protein>